<gene>
    <name evidence="2" type="ORF">DX908_12255</name>
</gene>
<dbReference type="Gene3D" id="2.60.40.1890">
    <property type="entry name" value="PCu(A)C copper chaperone"/>
    <property type="match status" value="1"/>
</dbReference>
<dbReference type="InterPro" id="IPR058248">
    <property type="entry name" value="Lxx211020-like"/>
</dbReference>
<dbReference type="InterPro" id="IPR036182">
    <property type="entry name" value="PCuAC_sf"/>
</dbReference>
<dbReference type="PANTHER" id="PTHR36302:SF1">
    <property type="entry name" value="COPPER CHAPERONE PCU(A)C"/>
    <property type="match status" value="1"/>
</dbReference>
<proteinExistence type="predicted"/>
<sequence length="156" mass="16532">MARTDLIAKAAAASLLFALTACGKDDAPAAETHAEMTSETGITIENGYVKAPKPGSLTTAAYLDIIADADDVLLTASSPLATVEIHEMSMDDGMMKMRKVENLDLPSQSKVQLKPGGYHLMLINPDAALAESETAEITLTFEKAGEIKVNLPIEAR</sequence>
<feature type="signal peptide" evidence="1">
    <location>
        <begin position="1"/>
        <end position="23"/>
    </location>
</feature>
<dbReference type="Proteomes" id="UP000264589">
    <property type="component" value="Unassembled WGS sequence"/>
</dbReference>
<organism evidence="2 3">
    <name type="scientific">Parvularcula marina</name>
    <dbReference type="NCBI Taxonomy" id="2292771"/>
    <lineage>
        <taxon>Bacteria</taxon>
        <taxon>Pseudomonadati</taxon>
        <taxon>Pseudomonadota</taxon>
        <taxon>Alphaproteobacteria</taxon>
        <taxon>Parvularculales</taxon>
        <taxon>Parvularculaceae</taxon>
        <taxon>Parvularcula</taxon>
    </lineage>
</organism>
<dbReference type="SUPFAM" id="SSF110087">
    <property type="entry name" value="DR1885-like metal-binding protein"/>
    <property type="match status" value="1"/>
</dbReference>
<accession>A0A371RKJ4</accession>
<evidence type="ECO:0000256" key="1">
    <source>
        <dbReference type="SAM" id="SignalP"/>
    </source>
</evidence>
<evidence type="ECO:0000313" key="2">
    <source>
        <dbReference type="EMBL" id="RFB05968.1"/>
    </source>
</evidence>
<dbReference type="RefSeq" id="WP_116392600.1">
    <property type="nucleotide sequence ID" value="NZ_QUQO01000001.1"/>
</dbReference>
<dbReference type="PROSITE" id="PS51257">
    <property type="entry name" value="PROKAR_LIPOPROTEIN"/>
    <property type="match status" value="1"/>
</dbReference>
<dbReference type="InParanoid" id="A0A371RKJ4"/>
<dbReference type="InterPro" id="IPR007410">
    <property type="entry name" value="LpqE-like"/>
</dbReference>
<dbReference type="EMBL" id="QUQO01000001">
    <property type="protein sequence ID" value="RFB05968.1"/>
    <property type="molecule type" value="Genomic_DNA"/>
</dbReference>
<reference evidence="2 3" key="1">
    <citation type="submission" date="2018-08" db="EMBL/GenBank/DDBJ databases">
        <title>Parvularcula sp. SM1705, isolated from surface water of the South Sea China.</title>
        <authorList>
            <person name="Sun L."/>
        </authorList>
    </citation>
    <scope>NUCLEOTIDE SEQUENCE [LARGE SCALE GENOMIC DNA]</scope>
    <source>
        <strain evidence="2 3">SM1705</strain>
    </source>
</reference>
<protein>
    <submittedName>
        <fullName evidence="2">Copper chaperone PCu(A)C</fullName>
    </submittedName>
</protein>
<feature type="chain" id="PRO_5016928395" evidence="1">
    <location>
        <begin position="24"/>
        <end position="156"/>
    </location>
</feature>
<dbReference type="AlphaFoldDB" id="A0A371RKJ4"/>
<dbReference type="PANTHER" id="PTHR36302">
    <property type="entry name" value="BLR7088 PROTEIN"/>
    <property type="match status" value="1"/>
</dbReference>
<keyword evidence="1" id="KW-0732">Signal</keyword>
<evidence type="ECO:0000313" key="3">
    <source>
        <dbReference type="Proteomes" id="UP000264589"/>
    </source>
</evidence>
<dbReference type="Pfam" id="PF04314">
    <property type="entry name" value="PCuAC"/>
    <property type="match status" value="1"/>
</dbReference>
<comment type="caution">
    <text evidence="2">The sequence shown here is derived from an EMBL/GenBank/DDBJ whole genome shotgun (WGS) entry which is preliminary data.</text>
</comment>
<dbReference type="OrthoDB" id="9796962at2"/>
<keyword evidence="3" id="KW-1185">Reference proteome</keyword>
<name>A0A371RKJ4_9PROT</name>